<comment type="caution">
    <text evidence="1">The sequence shown here is derived from an EMBL/GenBank/DDBJ whole genome shotgun (WGS) entry which is preliminary data.</text>
</comment>
<dbReference type="AlphaFoldDB" id="A0A392SIL0"/>
<evidence type="ECO:0000313" key="2">
    <source>
        <dbReference type="Proteomes" id="UP000265520"/>
    </source>
</evidence>
<dbReference type="Proteomes" id="UP000265520">
    <property type="component" value="Unassembled WGS sequence"/>
</dbReference>
<feature type="non-terminal residue" evidence="1">
    <location>
        <position position="34"/>
    </location>
</feature>
<name>A0A392SIL0_9FABA</name>
<sequence length="34" mass="3696">MATTGDNVASPRSATIKNVAWRLQDPRLATARRA</sequence>
<evidence type="ECO:0000313" key="1">
    <source>
        <dbReference type="EMBL" id="MCI47696.1"/>
    </source>
</evidence>
<proteinExistence type="predicted"/>
<keyword evidence="2" id="KW-1185">Reference proteome</keyword>
<protein>
    <submittedName>
        <fullName evidence="1">Uncharacterized protein</fullName>
    </submittedName>
</protein>
<accession>A0A392SIL0</accession>
<reference evidence="1 2" key="1">
    <citation type="journal article" date="2018" name="Front. Plant Sci.">
        <title>Red Clover (Trifolium pratense) and Zigzag Clover (T. medium) - A Picture of Genomic Similarities and Differences.</title>
        <authorList>
            <person name="Dluhosova J."/>
            <person name="Istvanek J."/>
            <person name="Nedelnik J."/>
            <person name="Repkova J."/>
        </authorList>
    </citation>
    <scope>NUCLEOTIDE SEQUENCE [LARGE SCALE GENOMIC DNA]</scope>
    <source>
        <strain evidence="2">cv. 10/8</strain>
        <tissue evidence="1">Leaf</tissue>
    </source>
</reference>
<dbReference type="EMBL" id="LXQA010375733">
    <property type="protein sequence ID" value="MCI47696.1"/>
    <property type="molecule type" value="Genomic_DNA"/>
</dbReference>
<organism evidence="1 2">
    <name type="scientific">Trifolium medium</name>
    <dbReference type="NCBI Taxonomy" id="97028"/>
    <lineage>
        <taxon>Eukaryota</taxon>
        <taxon>Viridiplantae</taxon>
        <taxon>Streptophyta</taxon>
        <taxon>Embryophyta</taxon>
        <taxon>Tracheophyta</taxon>
        <taxon>Spermatophyta</taxon>
        <taxon>Magnoliopsida</taxon>
        <taxon>eudicotyledons</taxon>
        <taxon>Gunneridae</taxon>
        <taxon>Pentapetalae</taxon>
        <taxon>rosids</taxon>
        <taxon>fabids</taxon>
        <taxon>Fabales</taxon>
        <taxon>Fabaceae</taxon>
        <taxon>Papilionoideae</taxon>
        <taxon>50 kb inversion clade</taxon>
        <taxon>NPAAA clade</taxon>
        <taxon>Hologalegina</taxon>
        <taxon>IRL clade</taxon>
        <taxon>Trifolieae</taxon>
        <taxon>Trifolium</taxon>
    </lineage>
</organism>